<comment type="caution">
    <text evidence="2">The sequence shown here is derived from an EMBL/GenBank/DDBJ whole genome shotgun (WGS) entry which is preliminary data.</text>
</comment>
<reference evidence="2 3" key="1">
    <citation type="submission" date="2015-01" db="EMBL/GenBank/DDBJ databases">
        <title>Evolution of Trichinella species and genotypes.</title>
        <authorList>
            <person name="Korhonen P.K."/>
            <person name="Edoardo P."/>
            <person name="Giuseppe L.R."/>
            <person name="Gasser R.B."/>
        </authorList>
    </citation>
    <scope>NUCLEOTIDE SEQUENCE [LARGE SCALE GENOMIC DNA]</scope>
    <source>
        <strain evidence="2">ISS2496</strain>
    </source>
</reference>
<keyword evidence="1" id="KW-0812">Transmembrane</keyword>
<dbReference type="AlphaFoldDB" id="A0A0V0XE18"/>
<feature type="transmembrane region" description="Helical" evidence="1">
    <location>
        <begin position="17"/>
        <end position="37"/>
    </location>
</feature>
<organism evidence="2 3">
    <name type="scientific">Trichinella patagoniensis</name>
    <dbReference type="NCBI Taxonomy" id="990121"/>
    <lineage>
        <taxon>Eukaryota</taxon>
        <taxon>Metazoa</taxon>
        <taxon>Ecdysozoa</taxon>
        <taxon>Nematoda</taxon>
        <taxon>Enoplea</taxon>
        <taxon>Dorylaimia</taxon>
        <taxon>Trichinellida</taxon>
        <taxon>Trichinellidae</taxon>
        <taxon>Trichinella</taxon>
    </lineage>
</organism>
<keyword evidence="1" id="KW-0472">Membrane</keyword>
<dbReference type="EMBL" id="JYDQ01005118">
    <property type="protein sequence ID" value="KRX86069.1"/>
    <property type="molecule type" value="Genomic_DNA"/>
</dbReference>
<protein>
    <submittedName>
        <fullName evidence="2">Uncharacterized protein</fullName>
    </submittedName>
</protein>
<proteinExistence type="predicted"/>
<name>A0A0V0XE18_9BILA</name>
<dbReference type="Proteomes" id="UP000054783">
    <property type="component" value="Unassembled WGS sequence"/>
</dbReference>
<sequence>MDESIFPASCNHLQAPFIGLFGVMIFHFAPVLVLRMLSIRGRIL</sequence>
<evidence type="ECO:0000313" key="3">
    <source>
        <dbReference type="Proteomes" id="UP000054783"/>
    </source>
</evidence>
<keyword evidence="1" id="KW-1133">Transmembrane helix</keyword>
<gene>
    <name evidence="2" type="ORF">T12_656</name>
</gene>
<keyword evidence="3" id="KW-1185">Reference proteome</keyword>
<evidence type="ECO:0000256" key="1">
    <source>
        <dbReference type="SAM" id="Phobius"/>
    </source>
</evidence>
<evidence type="ECO:0000313" key="2">
    <source>
        <dbReference type="EMBL" id="KRX86069.1"/>
    </source>
</evidence>
<accession>A0A0V0XE18</accession>